<evidence type="ECO:0000313" key="2">
    <source>
        <dbReference type="Proteomes" id="UP001162992"/>
    </source>
</evidence>
<dbReference type="EMBL" id="CM055106">
    <property type="protein sequence ID" value="KAJ7528945.1"/>
    <property type="molecule type" value="Genomic_DNA"/>
</dbReference>
<keyword evidence="2" id="KW-1185">Reference proteome</keyword>
<sequence length="683" mass="77303">MASLLRHQVTKKFEDSKHPRIRFLCSYGGTILPRPCDAQLRYVGGDTRILVVRKNIAYTELIDKLAKLVGRAVCFLYQLPHEDLDALISVVSDEDLANMIEEYEKWEARELSCRLRLFLLPAKQPNGPDLYELLGGFCKPEKQFVGAVNGSVSTRGETDVPAQPRPPASDRLMGREDPGIAPKPSANYQCSVLAGPFPVAEQVVLSPASHQHTLPFPSPSLSLDAPFINPTARSYGPMSEVLQADILTRKVECPSSSEKRKTRGFRVRSSSFHSDKQFQFYPVVAFPVSQIESRDHRHSLNKTSLLPVDSGPDTTRQYQSSKEAYSIGNGCYEAGLGSTYVGRQVEVNIHRHAHVQPLKLKEQAPQTWSSGRSVKAAHHETYNPPRAREVVTDREHDAIRYVLDYQYEGCPSRDMIVQGLDVEKEPSWHPEHRKISANVHKTSIPYVDYVKQLREGNTSTTRMPQNVHCAYDKKQPRNSTFLAASEQIHKMKESPKHFQQQVEPDTATRNIHHRPQQQNSGRTFFKRINRYETPYWQPQHGKEHETESTMPVHITPHPQFTKKTPYTATGTSTIRIPSEQIPSQAAAAEMLAQNQEHALPTNHHHRQICVGNNDLQPRSCCCGDHTPCHFPILQDKSSQTDDGLLGCDRNQVATSGRQNFRYSQHIVNNQHLLPYAEMLLGYR</sequence>
<reference evidence="2" key="1">
    <citation type="journal article" date="2024" name="Proc. Natl. Acad. Sci. U.S.A.">
        <title>Extraordinary preservation of gene collinearity over three hundred million years revealed in homosporous lycophytes.</title>
        <authorList>
            <person name="Li C."/>
            <person name="Wickell D."/>
            <person name="Kuo L.Y."/>
            <person name="Chen X."/>
            <person name="Nie B."/>
            <person name="Liao X."/>
            <person name="Peng D."/>
            <person name="Ji J."/>
            <person name="Jenkins J."/>
            <person name="Williams M."/>
            <person name="Shu S."/>
            <person name="Plott C."/>
            <person name="Barry K."/>
            <person name="Rajasekar S."/>
            <person name="Grimwood J."/>
            <person name="Han X."/>
            <person name="Sun S."/>
            <person name="Hou Z."/>
            <person name="He W."/>
            <person name="Dai G."/>
            <person name="Sun C."/>
            <person name="Schmutz J."/>
            <person name="Leebens-Mack J.H."/>
            <person name="Li F.W."/>
            <person name="Wang L."/>
        </authorList>
    </citation>
    <scope>NUCLEOTIDE SEQUENCE [LARGE SCALE GENOMIC DNA]</scope>
    <source>
        <strain evidence="2">cv. PW_Plant_1</strain>
    </source>
</reference>
<protein>
    <submittedName>
        <fullName evidence="1">Uncharacterized protein</fullName>
    </submittedName>
</protein>
<proteinExistence type="predicted"/>
<organism evidence="1 2">
    <name type="scientific">Diphasiastrum complanatum</name>
    <name type="common">Issler's clubmoss</name>
    <name type="synonym">Lycopodium complanatum</name>
    <dbReference type="NCBI Taxonomy" id="34168"/>
    <lineage>
        <taxon>Eukaryota</taxon>
        <taxon>Viridiplantae</taxon>
        <taxon>Streptophyta</taxon>
        <taxon>Embryophyta</taxon>
        <taxon>Tracheophyta</taxon>
        <taxon>Lycopodiopsida</taxon>
        <taxon>Lycopodiales</taxon>
        <taxon>Lycopodiaceae</taxon>
        <taxon>Lycopodioideae</taxon>
        <taxon>Diphasiastrum</taxon>
    </lineage>
</organism>
<gene>
    <name evidence="1" type="ORF">O6H91_15G026200</name>
</gene>
<comment type="caution">
    <text evidence="1">The sequence shown here is derived from an EMBL/GenBank/DDBJ whole genome shotgun (WGS) entry which is preliminary data.</text>
</comment>
<dbReference type="Proteomes" id="UP001162992">
    <property type="component" value="Chromosome 15"/>
</dbReference>
<name>A0ACC2BGQ7_DIPCM</name>
<evidence type="ECO:0000313" key="1">
    <source>
        <dbReference type="EMBL" id="KAJ7528945.1"/>
    </source>
</evidence>
<accession>A0ACC2BGQ7</accession>